<proteinExistence type="predicted"/>
<sequence>MKTYDIILFDLDGTLTDPKAGITKSIQYALAKLGIIEENQNKLEPFIGPPLLESFKKFYSFGDSKARQAVDYYREYFSNKGIFENNVYRGIPELLKQLYDKKKRLILATSKPTIYSERILKYFDLYKYFYFIFGSNLDLTLTSKTEIIKNVLLKLMDYQKNQVIMIGDRKEDVIGAQQNGLDSIAVTYGYGSNEELKKVNPTYIIHSVEELKLLMYS</sequence>
<dbReference type="SFLD" id="SFLDG01129">
    <property type="entry name" value="C1.5:_HAD__Beta-PGM__Phosphata"/>
    <property type="match status" value="1"/>
</dbReference>
<comment type="caution">
    <text evidence="1">The sequence shown here is derived from an EMBL/GenBank/DDBJ whole genome shotgun (WGS) entry which is preliminary data.</text>
</comment>
<accession>A0A0S7YE41</accession>
<organism evidence="1 2">
    <name type="scientific">candidate division TA06 bacterium DG_78</name>
    <dbReference type="NCBI Taxonomy" id="1703772"/>
    <lineage>
        <taxon>Bacteria</taxon>
        <taxon>Bacteria division TA06</taxon>
    </lineage>
</organism>
<dbReference type="EMBL" id="LJNI01000080">
    <property type="protein sequence ID" value="KPJ72348.1"/>
    <property type="molecule type" value="Genomic_DNA"/>
</dbReference>
<dbReference type="Gene3D" id="3.40.50.1000">
    <property type="entry name" value="HAD superfamily/HAD-like"/>
    <property type="match status" value="1"/>
</dbReference>
<dbReference type="SUPFAM" id="SSF56784">
    <property type="entry name" value="HAD-like"/>
    <property type="match status" value="1"/>
</dbReference>
<dbReference type="InterPro" id="IPR006439">
    <property type="entry name" value="HAD-SF_hydro_IA"/>
</dbReference>
<dbReference type="GO" id="GO:0005829">
    <property type="term" value="C:cytosol"/>
    <property type="evidence" value="ECO:0007669"/>
    <property type="project" value="TreeGrafter"/>
</dbReference>
<dbReference type="InterPro" id="IPR050155">
    <property type="entry name" value="HAD-like_hydrolase_sf"/>
</dbReference>
<dbReference type="PATRIC" id="fig|1703772.3.peg.2020"/>
<evidence type="ECO:0000313" key="2">
    <source>
        <dbReference type="Proteomes" id="UP000051012"/>
    </source>
</evidence>
<evidence type="ECO:0000313" key="1">
    <source>
        <dbReference type="EMBL" id="KPJ72348.1"/>
    </source>
</evidence>
<dbReference type="Gene3D" id="1.10.150.240">
    <property type="entry name" value="Putative phosphatase, domain 2"/>
    <property type="match status" value="1"/>
</dbReference>
<dbReference type="InterPro" id="IPR023198">
    <property type="entry name" value="PGP-like_dom2"/>
</dbReference>
<dbReference type="SFLD" id="SFLDS00003">
    <property type="entry name" value="Haloacid_Dehalogenase"/>
    <property type="match status" value="1"/>
</dbReference>
<dbReference type="InterPro" id="IPR041492">
    <property type="entry name" value="HAD_2"/>
</dbReference>
<dbReference type="NCBIfam" id="TIGR01549">
    <property type="entry name" value="HAD-SF-IA-v1"/>
    <property type="match status" value="1"/>
</dbReference>
<dbReference type="InterPro" id="IPR036412">
    <property type="entry name" value="HAD-like_sf"/>
</dbReference>
<gene>
    <name evidence="1" type="ORF">AMJ52_06605</name>
</gene>
<dbReference type="InterPro" id="IPR023214">
    <property type="entry name" value="HAD_sf"/>
</dbReference>
<dbReference type="PANTHER" id="PTHR43434">
    <property type="entry name" value="PHOSPHOGLYCOLATE PHOSPHATASE"/>
    <property type="match status" value="1"/>
</dbReference>
<name>A0A0S7YE41_UNCT6</name>
<dbReference type="Pfam" id="PF13419">
    <property type="entry name" value="HAD_2"/>
    <property type="match status" value="1"/>
</dbReference>
<dbReference type="AlphaFoldDB" id="A0A0S7YE41"/>
<dbReference type="PANTHER" id="PTHR43434:SF20">
    <property type="entry name" value="5'-NUCLEOTIDASE"/>
    <property type="match status" value="1"/>
</dbReference>
<dbReference type="GO" id="GO:0004713">
    <property type="term" value="F:protein tyrosine kinase activity"/>
    <property type="evidence" value="ECO:0007669"/>
    <property type="project" value="TreeGrafter"/>
</dbReference>
<dbReference type="FunFam" id="3.40.50.1000:FF:000022">
    <property type="entry name" value="Phosphoglycolate phosphatase"/>
    <property type="match status" value="1"/>
</dbReference>
<reference evidence="1 2" key="1">
    <citation type="journal article" date="2015" name="Microbiome">
        <title>Genomic resolution of linkages in carbon, nitrogen, and sulfur cycling among widespread estuary sediment bacteria.</title>
        <authorList>
            <person name="Baker B.J."/>
            <person name="Lazar C.S."/>
            <person name="Teske A.P."/>
            <person name="Dick G.J."/>
        </authorList>
    </citation>
    <scope>NUCLEOTIDE SEQUENCE [LARGE SCALE GENOMIC DNA]</scope>
    <source>
        <strain evidence="1">DG_78</strain>
    </source>
</reference>
<protein>
    <submittedName>
        <fullName evidence="1">5'-nucleotidase</fullName>
    </submittedName>
</protein>
<dbReference type="Proteomes" id="UP000051012">
    <property type="component" value="Unassembled WGS sequence"/>
</dbReference>